<feature type="transmembrane region" description="Helical" evidence="6">
    <location>
        <begin position="273"/>
        <end position="294"/>
    </location>
</feature>
<dbReference type="Gene3D" id="1.20.1250.20">
    <property type="entry name" value="MFS general substrate transporter like domains"/>
    <property type="match status" value="1"/>
</dbReference>
<dbReference type="EMBL" id="JAMLDX010000016">
    <property type="protein sequence ID" value="MCP3732240.1"/>
    <property type="molecule type" value="Genomic_DNA"/>
</dbReference>
<feature type="transmembrane region" description="Helical" evidence="6">
    <location>
        <begin position="94"/>
        <end position="114"/>
    </location>
</feature>
<dbReference type="RefSeq" id="WP_254295503.1">
    <property type="nucleotide sequence ID" value="NZ_JAMLDX010000016.1"/>
</dbReference>
<evidence type="ECO:0000259" key="7">
    <source>
        <dbReference type="PROSITE" id="PS50850"/>
    </source>
</evidence>
<feature type="transmembrane region" description="Helical" evidence="6">
    <location>
        <begin position="409"/>
        <end position="428"/>
    </location>
</feature>
<name>A0A9X2HUJ5_9SPHN</name>
<feature type="transmembrane region" description="Helical" evidence="6">
    <location>
        <begin position="332"/>
        <end position="354"/>
    </location>
</feature>
<dbReference type="InterPro" id="IPR011701">
    <property type="entry name" value="MFS"/>
</dbReference>
<evidence type="ECO:0000313" key="9">
    <source>
        <dbReference type="Proteomes" id="UP001139451"/>
    </source>
</evidence>
<dbReference type="SUPFAM" id="SSF103473">
    <property type="entry name" value="MFS general substrate transporter"/>
    <property type="match status" value="1"/>
</dbReference>
<evidence type="ECO:0000256" key="5">
    <source>
        <dbReference type="ARBA" id="ARBA00023136"/>
    </source>
</evidence>
<evidence type="ECO:0000256" key="3">
    <source>
        <dbReference type="ARBA" id="ARBA00022692"/>
    </source>
</evidence>
<evidence type="ECO:0000256" key="4">
    <source>
        <dbReference type="ARBA" id="ARBA00022989"/>
    </source>
</evidence>
<dbReference type="PANTHER" id="PTHR23505">
    <property type="entry name" value="SPINSTER"/>
    <property type="match status" value="1"/>
</dbReference>
<reference evidence="8" key="1">
    <citation type="submission" date="2022-05" db="EMBL/GenBank/DDBJ databases">
        <title>Sphingomonas sp. strain MG17 Genome sequencing and assembly.</title>
        <authorList>
            <person name="Kim I."/>
        </authorList>
    </citation>
    <scope>NUCLEOTIDE SEQUENCE</scope>
    <source>
        <strain evidence="8">MG17</strain>
    </source>
</reference>
<dbReference type="AlphaFoldDB" id="A0A9X2HUJ5"/>
<keyword evidence="2" id="KW-0813">Transport</keyword>
<dbReference type="CDD" id="cd17328">
    <property type="entry name" value="MFS_spinster_like"/>
    <property type="match status" value="1"/>
</dbReference>
<feature type="transmembrane region" description="Helical" evidence="6">
    <location>
        <begin position="61"/>
        <end position="82"/>
    </location>
</feature>
<evidence type="ECO:0000313" key="8">
    <source>
        <dbReference type="EMBL" id="MCP3732240.1"/>
    </source>
</evidence>
<feature type="domain" description="Major facilitator superfamily (MFS) profile" evidence="7">
    <location>
        <begin position="27"/>
        <end position="432"/>
    </location>
</feature>
<dbReference type="InterPro" id="IPR044770">
    <property type="entry name" value="MFS_spinster-like"/>
</dbReference>
<dbReference type="InterPro" id="IPR020846">
    <property type="entry name" value="MFS_dom"/>
</dbReference>
<dbReference type="GO" id="GO:0022857">
    <property type="term" value="F:transmembrane transporter activity"/>
    <property type="evidence" value="ECO:0007669"/>
    <property type="project" value="InterPro"/>
</dbReference>
<evidence type="ECO:0000256" key="2">
    <source>
        <dbReference type="ARBA" id="ARBA00022448"/>
    </source>
</evidence>
<keyword evidence="5 6" id="KW-0472">Membrane</keyword>
<evidence type="ECO:0000256" key="6">
    <source>
        <dbReference type="SAM" id="Phobius"/>
    </source>
</evidence>
<dbReference type="PANTHER" id="PTHR23505:SF79">
    <property type="entry name" value="PROTEIN SPINSTER"/>
    <property type="match status" value="1"/>
</dbReference>
<evidence type="ECO:0000256" key="1">
    <source>
        <dbReference type="ARBA" id="ARBA00004141"/>
    </source>
</evidence>
<feature type="transmembrane region" description="Helical" evidence="6">
    <location>
        <begin position="234"/>
        <end position="261"/>
    </location>
</feature>
<comment type="subcellular location">
    <subcellularLocation>
        <location evidence="1">Membrane</location>
        <topology evidence="1">Multi-pass membrane protein</topology>
    </subcellularLocation>
</comment>
<gene>
    <name evidence="8" type="ORF">M9978_17605</name>
</gene>
<protein>
    <submittedName>
        <fullName evidence="8">MFS transporter</fullName>
    </submittedName>
</protein>
<keyword evidence="3 6" id="KW-0812">Transmembrane</keyword>
<feature type="transmembrane region" description="Helical" evidence="6">
    <location>
        <begin position="24"/>
        <end position="40"/>
    </location>
</feature>
<feature type="transmembrane region" description="Helical" evidence="6">
    <location>
        <begin position="182"/>
        <end position="204"/>
    </location>
</feature>
<feature type="transmembrane region" description="Helical" evidence="6">
    <location>
        <begin position="366"/>
        <end position="389"/>
    </location>
</feature>
<dbReference type="PROSITE" id="PS50850">
    <property type="entry name" value="MFS"/>
    <property type="match status" value="1"/>
</dbReference>
<accession>A0A9X2HUJ5</accession>
<feature type="transmembrane region" description="Helical" evidence="6">
    <location>
        <begin position="155"/>
        <end position="176"/>
    </location>
</feature>
<dbReference type="GO" id="GO:0016020">
    <property type="term" value="C:membrane"/>
    <property type="evidence" value="ECO:0007669"/>
    <property type="project" value="UniProtKB-SubCell"/>
</dbReference>
<comment type="caution">
    <text evidence="8">The sequence shown here is derived from an EMBL/GenBank/DDBJ whole genome shotgun (WGS) entry which is preliminary data.</text>
</comment>
<keyword evidence="9" id="KW-1185">Reference proteome</keyword>
<sequence>MAMAETNKSSVAEAPAVGEPAQRNRYVLGILLLIYILNYLDRQIINILAEPIKADLLLSDWELGLISGLAFALFYTSLGIPLARWADGPRNNRVSLISLSLLAWSGMTMVCAATQNFWQMMLARIGVGVGEAGCSPAAHSLISDVVPAERRATALGIYSLGIPIGKMLGMAAGGWIAQHYGWRAALLVVGAPGIALALLTWLTVKDPRLGRDRKTDYGKSSGGDAWRLLRRAPLFWYATVACSLTSFVSLGSAAFLGSFLIRVHELTVAEAGLWLGLSMGAGGMFGSWFGGFSCDRLGRRTPRAHMLLPGIASLGGGILIFLAVFAQHTSLAIALLGVSAALTSFWYGPVFSAVQGVAPPSTRATAAAVHLFVVNALGFGLGPTVIGALSDGFNTGVLGGTPMGLADGLRWAIAVAASSTIVSAGLFIKASTFLPTRRTNPEFA</sequence>
<keyword evidence="4 6" id="KW-1133">Transmembrane helix</keyword>
<dbReference type="Pfam" id="PF07690">
    <property type="entry name" value="MFS_1"/>
    <property type="match status" value="1"/>
</dbReference>
<dbReference type="InterPro" id="IPR036259">
    <property type="entry name" value="MFS_trans_sf"/>
</dbReference>
<dbReference type="Proteomes" id="UP001139451">
    <property type="component" value="Unassembled WGS sequence"/>
</dbReference>
<proteinExistence type="predicted"/>
<organism evidence="8 9">
    <name type="scientific">Sphingomonas tagetis</name>
    <dbReference type="NCBI Taxonomy" id="2949092"/>
    <lineage>
        <taxon>Bacteria</taxon>
        <taxon>Pseudomonadati</taxon>
        <taxon>Pseudomonadota</taxon>
        <taxon>Alphaproteobacteria</taxon>
        <taxon>Sphingomonadales</taxon>
        <taxon>Sphingomonadaceae</taxon>
        <taxon>Sphingomonas</taxon>
    </lineage>
</organism>
<feature type="transmembrane region" description="Helical" evidence="6">
    <location>
        <begin position="306"/>
        <end position="326"/>
    </location>
</feature>